<protein>
    <submittedName>
        <fullName evidence="3">Helix-turn-helix domain-containing protein</fullName>
    </submittedName>
</protein>
<dbReference type="CDD" id="cd00093">
    <property type="entry name" value="HTH_XRE"/>
    <property type="match status" value="1"/>
</dbReference>
<dbReference type="InterPro" id="IPR010982">
    <property type="entry name" value="Lambda_DNA-bd_dom_sf"/>
</dbReference>
<accession>A0A1G6S6F6</accession>
<feature type="compositionally biased region" description="Basic and acidic residues" evidence="1">
    <location>
        <begin position="288"/>
        <end position="303"/>
    </location>
</feature>
<dbReference type="EMBL" id="LT629688">
    <property type="protein sequence ID" value="SDD12274.1"/>
    <property type="molecule type" value="Genomic_DNA"/>
</dbReference>
<evidence type="ECO:0000259" key="2">
    <source>
        <dbReference type="PROSITE" id="PS50943"/>
    </source>
</evidence>
<dbReference type="InterPro" id="IPR001387">
    <property type="entry name" value="Cro/C1-type_HTH"/>
</dbReference>
<dbReference type="Pfam" id="PF17765">
    <property type="entry name" value="MLTR_LBD"/>
    <property type="match status" value="1"/>
</dbReference>
<name>A0A1G6S6F6_9ACTN</name>
<dbReference type="STRING" id="675864.SAMN04489747_0233"/>
<evidence type="ECO:0000313" key="3">
    <source>
        <dbReference type="EMBL" id="SDD12274.1"/>
    </source>
</evidence>
<gene>
    <name evidence="3" type="ORF">SAMN04489747_0233</name>
</gene>
<dbReference type="SUPFAM" id="SSF47413">
    <property type="entry name" value="lambda repressor-like DNA-binding domains"/>
    <property type="match status" value="1"/>
</dbReference>
<dbReference type="SMART" id="SM00530">
    <property type="entry name" value="HTH_XRE"/>
    <property type="match status" value="1"/>
</dbReference>
<dbReference type="PROSITE" id="PS50943">
    <property type="entry name" value="HTH_CROC1"/>
    <property type="match status" value="1"/>
</dbReference>
<reference evidence="3 4" key="1">
    <citation type="submission" date="2016-10" db="EMBL/GenBank/DDBJ databases">
        <authorList>
            <person name="de Groot N.N."/>
        </authorList>
    </citation>
    <scope>NUCLEOTIDE SEQUENCE [LARGE SCALE GENOMIC DNA]</scope>
    <source>
        <strain evidence="3 4">MON 2.2</strain>
    </source>
</reference>
<dbReference type="Gene3D" id="1.10.260.40">
    <property type="entry name" value="lambda repressor-like DNA-binding domains"/>
    <property type="match status" value="1"/>
</dbReference>
<dbReference type="AlphaFoldDB" id="A0A1G6S6F6"/>
<proteinExistence type="predicted"/>
<dbReference type="PANTHER" id="PTHR35010:SF2">
    <property type="entry name" value="BLL4672 PROTEIN"/>
    <property type="match status" value="1"/>
</dbReference>
<keyword evidence="4" id="KW-1185">Reference proteome</keyword>
<dbReference type="Pfam" id="PF13560">
    <property type="entry name" value="HTH_31"/>
    <property type="match status" value="1"/>
</dbReference>
<dbReference type="Proteomes" id="UP000198546">
    <property type="component" value="Chromosome i"/>
</dbReference>
<dbReference type="GO" id="GO:0003677">
    <property type="term" value="F:DNA binding"/>
    <property type="evidence" value="ECO:0007669"/>
    <property type="project" value="InterPro"/>
</dbReference>
<dbReference type="PANTHER" id="PTHR35010">
    <property type="entry name" value="BLL4672 PROTEIN-RELATED"/>
    <property type="match status" value="1"/>
</dbReference>
<sequence>MATTNEELADFLRRARAAADPGRAGLPADGRVRRVPGLRREEVAFLAGVSTDYYTRLEQGRRIVPSAGVLDAVARALGLDGAGRTHLHHLVGPTGPGPRRAPAVQRVRPGIHQLLESLDAQPALVLGRRTDVLASNRLARALFTDVEAVPRRQRSYARWVLLSDQARALFLDWEVQARAAVESLRLEVGHDPDDRAGRELVAELSASSPEFRTWWEEHRVHQRTFGSKRLRHPVVGDLTVEFETLTLPGDPDQTLFLYTAERGSTSEQALRLLASWAAPATGAGPGRRSAEDGSAREAAEEAT</sequence>
<evidence type="ECO:0000256" key="1">
    <source>
        <dbReference type="SAM" id="MobiDB-lite"/>
    </source>
</evidence>
<evidence type="ECO:0000313" key="4">
    <source>
        <dbReference type="Proteomes" id="UP000198546"/>
    </source>
</evidence>
<feature type="region of interest" description="Disordered" evidence="1">
    <location>
        <begin position="278"/>
        <end position="303"/>
    </location>
</feature>
<dbReference type="Gene3D" id="3.30.450.180">
    <property type="match status" value="1"/>
</dbReference>
<dbReference type="InterPro" id="IPR041413">
    <property type="entry name" value="MLTR_LBD"/>
</dbReference>
<organism evidence="3 4">
    <name type="scientific">Auraticoccus monumenti</name>
    <dbReference type="NCBI Taxonomy" id="675864"/>
    <lineage>
        <taxon>Bacteria</taxon>
        <taxon>Bacillati</taxon>
        <taxon>Actinomycetota</taxon>
        <taxon>Actinomycetes</taxon>
        <taxon>Propionibacteriales</taxon>
        <taxon>Propionibacteriaceae</taxon>
        <taxon>Auraticoccus</taxon>
    </lineage>
</organism>
<feature type="domain" description="HTH cro/C1-type" evidence="2">
    <location>
        <begin position="37"/>
        <end position="84"/>
    </location>
</feature>
<dbReference type="RefSeq" id="WP_090589829.1">
    <property type="nucleotide sequence ID" value="NZ_LT629688.1"/>
</dbReference>
<dbReference type="OrthoDB" id="3212310at2"/>